<keyword evidence="7" id="KW-1185">Reference proteome</keyword>
<accession>A0A926DMG2</accession>
<dbReference type="InterPro" id="IPR012318">
    <property type="entry name" value="HTH_CRP"/>
</dbReference>
<feature type="domain" description="Cyclic nucleotide-binding" evidence="4">
    <location>
        <begin position="11"/>
        <end position="109"/>
    </location>
</feature>
<dbReference type="AlphaFoldDB" id="A0A926DMG2"/>
<evidence type="ECO:0000256" key="3">
    <source>
        <dbReference type="ARBA" id="ARBA00023163"/>
    </source>
</evidence>
<sequence length="218" mass="24280">MNYSLLSNTILFRGIAPEEIASMLKCLGGKTKRFQKDSVIYPAGGFAKAMGVVLSGGVNIEQGDIWGNCAIIGNIGPYETFAETYACLQSEPMSVSVTAAVSTEVLFLEIRKMLDTCTSACPFHSRLIHNLLWAMAEKNLMLTRKMNHITPKSIRARLLSYLSGEAVRRGSYQFNIPFNRQQLADYLSVDRSALSNELSKCKRDGLLDFYKNSFKLKV</sequence>
<dbReference type="GO" id="GO:0006355">
    <property type="term" value="P:regulation of DNA-templated transcription"/>
    <property type="evidence" value="ECO:0007669"/>
    <property type="project" value="InterPro"/>
</dbReference>
<dbReference type="SUPFAM" id="SSF51206">
    <property type="entry name" value="cAMP-binding domain-like"/>
    <property type="match status" value="1"/>
</dbReference>
<dbReference type="InterPro" id="IPR014710">
    <property type="entry name" value="RmlC-like_jellyroll"/>
</dbReference>
<protein>
    <submittedName>
        <fullName evidence="6">Crp/Fnr family transcriptional regulator</fullName>
    </submittedName>
</protein>
<dbReference type="Proteomes" id="UP000611762">
    <property type="component" value="Unassembled WGS sequence"/>
</dbReference>
<evidence type="ECO:0000313" key="7">
    <source>
        <dbReference type="Proteomes" id="UP000611762"/>
    </source>
</evidence>
<dbReference type="GO" id="GO:0003677">
    <property type="term" value="F:DNA binding"/>
    <property type="evidence" value="ECO:0007669"/>
    <property type="project" value="UniProtKB-KW"/>
</dbReference>
<dbReference type="PROSITE" id="PS50042">
    <property type="entry name" value="CNMP_BINDING_3"/>
    <property type="match status" value="1"/>
</dbReference>
<dbReference type="EMBL" id="JACRSU010000001">
    <property type="protein sequence ID" value="MBC8539924.1"/>
    <property type="molecule type" value="Genomic_DNA"/>
</dbReference>
<dbReference type="InterPro" id="IPR000595">
    <property type="entry name" value="cNMP-bd_dom"/>
</dbReference>
<evidence type="ECO:0000259" key="5">
    <source>
        <dbReference type="PROSITE" id="PS51063"/>
    </source>
</evidence>
<dbReference type="PROSITE" id="PS51063">
    <property type="entry name" value="HTH_CRP_2"/>
    <property type="match status" value="1"/>
</dbReference>
<dbReference type="Pfam" id="PF00027">
    <property type="entry name" value="cNMP_binding"/>
    <property type="match status" value="1"/>
</dbReference>
<gene>
    <name evidence="6" type="ORF">H8698_02900</name>
</gene>
<keyword evidence="1" id="KW-0805">Transcription regulation</keyword>
<reference evidence="6" key="1">
    <citation type="submission" date="2020-08" db="EMBL/GenBank/DDBJ databases">
        <title>Genome public.</title>
        <authorList>
            <person name="Liu C."/>
            <person name="Sun Q."/>
        </authorList>
    </citation>
    <scope>NUCLEOTIDE SEQUENCE</scope>
    <source>
        <strain evidence="6">H8</strain>
    </source>
</reference>
<evidence type="ECO:0000256" key="1">
    <source>
        <dbReference type="ARBA" id="ARBA00023015"/>
    </source>
</evidence>
<evidence type="ECO:0000313" key="6">
    <source>
        <dbReference type="EMBL" id="MBC8539924.1"/>
    </source>
</evidence>
<feature type="domain" description="HTH crp-type" evidence="5">
    <location>
        <begin position="152"/>
        <end position="218"/>
    </location>
</feature>
<dbReference type="Pfam" id="PF13545">
    <property type="entry name" value="HTH_Crp_2"/>
    <property type="match status" value="1"/>
</dbReference>
<dbReference type="SUPFAM" id="SSF46785">
    <property type="entry name" value="Winged helix' DNA-binding domain"/>
    <property type="match status" value="1"/>
</dbReference>
<name>A0A926DMG2_9FIRM</name>
<keyword evidence="2" id="KW-0238">DNA-binding</keyword>
<evidence type="ECO:0000259" key="4">
    <source>
        <dbReference type="PROSITE" id="PS50042"/>
    </source>
</evidence>
<dbReference type="InterPro" id="IPR018490">
    <property type="entry name" value="cNMP-bd_dom_sf"/>
</dbReference>
<dbReference type="InterPro" id="IPR036390">
    <property type="entry name" value="WH_DNA-bd_sf"/>
</dbReference>
<keyword evidence="3" id="KW-0804">Transcription</keyword>
<dbReference type="Gene3D" id="2.60.120.10">
    <property type="entry name" value="Jelly Rolls"/>
    <property type="match status" value="1"/>
</dbReference>
<proteinExistence type="predicted"/>
<organism evidence="6 7">
    <name type="scientific">Congzhengia minquanensis</name>
    <dbReference type="NCBI Taxonomy" id="2763657"/>
    <lineage>
        <taxon>Bacteria</taxon>
        <taxon>Bacillati</taxon>
        <taxon>Bacillota</taxon>
        <taxon>Clostridia</taxon>
        <taxon>Eubacteriales</taxon>
        <taxon>Oscillospiraceae</taxon>
        <taxon>Congzhengia</taxon>
    </lineage>
</organism>
<comment type="caution">
    <text evidence="6">The sequence shown here is derived from an EMBL/GenBank/DDBJ whole genome shotgun (WGS) entry which is preliminary data.</text>
</comment>
<evidence type="ECO:0000256" key="2">
    <source>
        <dbReference type="ARBA" id="ARBA00023125"/>
    </source>
</evidence>
<dbReference type="CDD" id="cd00038">
    <property type="entry name" value="CAP_ED"/>
    <property type="match status" value="1"/>
</dbReference>